<dbReference type="Proteomes" id="UP000824469">
    <property type="component" value="Unassembled WGS sequence"/>
</dbReference>
<dbReference type="EMBL" id="JAHRHJ020000008">
    <property type="protein sequence ID" value="KAH9304258.1"/>
    <property type="molecule type" value="Genomic_DNA"/>
</dbReference>
<dbReference type="PANTHER" id="PTHR12455">
    <property type="entry name" value="NUCLEOLAR COMPLEX PROTEIN 4"/>
    <property type="match status" value="1"/>
</dbReference>
<evidence type="ECO:0000313" key="4">
    <source>
        <dbReference type="EMBL" id="KAH9304258.1"/>
    </source>
</evidence>
<dbReference type="InterPro" id="IPR027193">
    <property type="entry name" value="Noc4"/>
</dbReference>
<evidence type="ECO:0000259" key="3">
    <source>
        <dbReference type="Pfam" id="PF03914"/>
    </source>
</evidence>
<evidence type="ECO:0000313" key="5">
    <source>
        <dbReference type="Proteomes" id="UP000824469"/>
    </source>
</evidence>
<evidence type="ECO:0000256" key="1">
    <source>
        <dbReference type="ARBA" id="ARBA00007797"/>
    </source>
</evidence>
<feature type="non-terminal residue" evidence="4">
    <location>
        <position position="339"/>
    </location>
</feature>
<reference evidence="4 5" key="1">
    <citation type="journal article" date="2021" name="Nat. Plants">
        <title>The Taxus genome provides insights into paclitaxel biosynthesis.</title>
        <authorList>
            <person name="Xiong X."/>
            <person name="Gou J."/>
            <person name="Liao Q."/>
            <person name="Li Y."/>
            <person name="Zhou Q."/>
            <person name="Bi G."/>
            <person name="Li C."/>
            <person name="Du R."/>
            <person name="Wang X."/>
            <person name="Sun T."/>
            <person name="Guo L."/>
            <person name="Liang H."/>
            <person name="Lu P."/>
            <person name="Wu Y."/>
            <person name="Zhang Z."/>
            <person name="Ro D.K."/>
            <person name="Shang Y."/>
            <person name="Huang S."/>
            <person name="Yan J."/>
        </authorList>
    </citation>
    <scope>NUCLEOTIDE SEQUENCE [LARGE SCALE GENOMIC DNA]</scope>
    <source>
        <strain evidence="4">Ta-2019</strain>
    </source>
</reference>
<dbReference type="GO" id="GO:0030692">
    <property type="term" value="C:Noc4p-Nop14p complex"/>
    <property type="evidence" value="ECO:0007669"/>
    <property type="project" value="TreeGrafter"/>
</dbReference>
<feature type="domain" description="CCAAT-binding factor" evidence="3">
    <location>
        <begin position="98"/>
        <end position="270"/>
    </location>
</feature>
<feature type="non-terminal residue" evidence="4">
    <location>
        <position position="1"/>
    </location>
</feature>
<dbReference type="AlphaFoldDB" id="A0AA38CT83"/>
<organism evidence="4 5">
    <name type="scientific">Taxus chinensis</name>
    <name type="common">Chinese yew</name>
    <name type="synonym">Taxus wallichiana var. chinensis</name>
    <dbReference type="NCBI Taxonomy" id="29808"/>
    <lineage>
        <taxon>Eukaryota</taxon>
        <taxon>Viridiplantae</taxon>
        <taxon>Streptophyta</taxon>
        <taxon>Embryophyta</taxon>
        <taxon>Tracheophyta</taxon>
        <taxon>Spermatophyta</taxon>
        <taxon>Pinopsida</taxon>
        <taxon>Pinidae</taxon>
        <taxon>Conifers II</taxon>
        <taxon>Cupressales</taxon>
        <taxon>Taxaceae</taxon>
        <taxon>Taxus</taxon>
    </lineage>
</organism>
<dbReference type="PANTHER" id="PTHR12455:SF0">
    <property type="entry name" value="NUCLEOLAR COMPLEX PROTEIN 4 HOMOLOG"/>
    <property type="match status" value="1"/>
</dbReference>
<evidence type="ECO:0000256" key="2">
    <source>
        <dbReference type="SAM" id="MobiDB-lite"/>
    </source>
</evidence>
<proteinExistence type="inferred from homology"/>
<sequence length="339" mass="38118">LSINKESFGDFGKQKTQATSTAKTQKAREKVASGRISAKKLRSKMSKAWMSFLMLPLPVDVYKKTLANLHKTVVPYLSNPILLSDFLTRSYDIGGITSVMALNSLFILITQHDLEYPDFYNKLYALLEPPIFMARYRSQFFELLDKCLKSSHLPAYLAAAFAKKLSRLALYTPPSGSLLVIALIHNLLRRHPSINCLVHRDHIEMAEAEAIKTNEPEKNVDKHSAITTKPGADPFVREEKDTLKSKALQSSLWEIETLRRHYCPAVSRFVASLENDLTVRSKTTEVAVKDFSSGSYGTIFLEEVSRRIKQVPLAFYKTIPSTLFPEKAAQDSAPGLDFA</sequence>
<keyword evidence="5" id="KW-1185">Reference proteome</keyword>
<gene>
    <name evidence="4" type="ORF">KI387_008662</name>
</gene>
<protein>
    <recommendedName>
        <fullName evidence="3">CCAAT-binding factor domain-containing protein</fullName>
    </recommendedName>
</protein>
<comment type="similarity">
    <text evidence="1">Belongs to the CBF/MAK21 family.</text>
</comment>
<dbReference type="OMA" id="THDHENK"/>
<dbReference type="GO" id="GO:0042254">
    <property type="term" value="P:ribosome biogenesis"/>
    <property type="evidence" value="ECO:0007669"/>
    <property type="project" value="InterPro"/>
</dbReference>
<name>A0AA38CT83_TAXCH</name>
<accession>A0AA38CT83</accession>
<dbReference type="Pfam" id="PF03914">
    <property type="entry name" value="CBF"/>
    <property type="match status" value="1"/>
</dbReference>
<feature type="compositionally biased region" description="Low complexity" evidence="2">
    <location>
        <begin position="14"/>
        <end position="24"/>
    </location>
</feature>
<feature type="region of interest" description="Disordered" evidence="2">
    <location>
        <begin position="1"/>
        <end position="26"/>
    </location>
</feature>
<dbReference type="InterPro" id="IPR005612">
    <property type="entry name" value="CCAAT-binding_factor"/>
</dbReference>
<comment type="caution">
    <text evidence="4">The sequence shown here is derived from an EMBL/GenBank/DDBJ whole genome shotgun (WGS) entry which is preliminary data.</text>
</comment>
<dbReference type="GO" id="GO:0032040">
    <property type="term" value="C:small-subunit processome"/>
    <property type="evidence" value="ECO:0007669"/>
    <property type="project" value="TreeGrafter"/>
</dbReference>